<reference evidence="7 8" key="1">
    <citation type="journal article" date="2015" name="Genome Announc.">
        <title>Expanding the biotechnology potential of lactobacilli through comparative genomics of 213 strains and associated genera.</title>
        <authorList>
            <person name="Sun Z."/>
            <person name="Harris H.M."/>
            <person name="McCann A."/>
            <person name="Guo C."/>
            <person name="Argimon S."/>
            <person name="Zhang W."/>
            <person name="Yang X."/>
            <person name="Jeffery I.B."/>
            <person name="Cooney J.C."/>
            <person name="Kagawa T.F."/>
            <person name="Liu W."/>
            <person name="Song Y."/>
            <person name="Salvetti E."/>
            <person name="Wrobel A."/>
            <person name="Rasinkangas P."/>
            <person name="Parkhill J."/>
            <person name="Rea M.C."/>
            <person name="O'Sullivan O."/>
            <person name="Ritari J."/>
            <person name="Douillard F.P."/>
            <person name="Paul Ross R."/>
            <person name="Yang R."/>
            <person name="Briner A.E."/>
            <person name="Felis G.E."/>
            <person name="de Vos W.M."/>
            <person name="Barrangou R."/>
            <person name="Klaenhammer T.R."/>
            <person name="Caufield P.W."/>
            <person name="Cui Y."/>
            <person name="Zhang H."/>
            <person name="O'Toole P.W."/>
        </authorList>
    </citation>
    <scope>NUCLEOTIDE SEQUENCE [LARGE SCALE GENOMIC DNA]</scope>
    <source>
        <strain evidence="7 8">DSM 16041</strain>
    </source>
</reference>
<evidence type="ECO:0000256" key="3">
    <source>
        <dbReference type="ARBA" id="ARBA00022801"/>
    </source>
</evidence>
<evidence type="ECO:0000313" key="8">
    <source>
        <dbReference type="Proteomes" id="UP000051883"/>
    </source>
</evidence>
<evidence type="ECO:0000259" key="6">
    <source>
        <dbReference type="SMART" id="SM00226"/>
    </source>
</evidence>
<evidence type="ECO:0000256" key="1">
    <source>
        <dbReference type="ARBA" id="ARBA00011063"/>
    </source>
</evidence>
<dbReference type="SUPFAM" id="SSF52788">
    <property type="entry name" value="Phosphotyrosine protein phosphatases I"/>
    <property type="match status" value="1"/>
</dbReference>
<dbReference type="SMART" id="SM00226">
    <property type="entry name" value="LMWPc"/>
    <property type="match status" value="1"/>
</dbReference>
<dbReference type="CDD" id="cd16343">
    <property type="entry name" value="LMWPTP"/>
    <property type="match status" value="1"/>
</dbReference>
<dbReference type="InterPro" id="IPR050438">
    <property type="entry name" value="LMW_PTPase"/>
</dbReference>
<dbReference type="PRINTS" id="PR00719">
    <property type="entry name" value="LMWPTPASE"/>
</dbReference>
<accession>A0ABR5P2C7</accession>
<dbReference type="EMBL" id="AZDK01000002">
    <property type="protein sequence ID" value="KRK60764.1"/>
    <property type="molecule type" value="Genomic_DNA"/>
</dbReference>
<evidence type="ECO:0000256" key="4">
    <source>
        <dbReference type="ARBA" id="ARBA00022912"/>
    </source>
</evidence>
<dbReference type="InterPro" id="IPR036196">
    <property type="entry name" value="Ptyr_pPase_sf"/>
</dbReference>
<dbReference type="PANTHER" id="PTHR11717:SF7">
    <property type="entry name" value="LOW MOLECULAR WEIGHT PHOSPHOTYROSINE PROTEIN PHOSPHATASE"/>
    <property type="match status" value="1"/>
</dbReference>
<keyword evidence="3" id="KW-0378">Hydrolase</keyword>
<comment type="catalytic activity">
    <reaction evidence="5">
        <text>O-phospho-L-tyrosyl-[protein] + H2O = L-tyrosyl-[protein] + phosphate</text>
        <dbReference type="Rhea" id="RHEA:10684"/>
        <dbReference type="Rhea" id="RHEA-COMP:10136"/>
        <dbReference type="Rhea" id="RHEA-COMP:20101"/>
        <dbReference type="ChEBI" id="CHEBI:15377"/>
        <dbReference type="ChEBI" id="CHEBI:43474"/>
        <dbReference type="ChEBI" id="CHEBI:46858"/>
        <dbReference type="ChEBI" id="CHEBI:61978"/>
        <dbReference type="EC" id="3.1.3.48"/>
    </reaction>
</comment>
<name>A0ABR5P2C7_9LACO</name>
<comment type="similarity">
    <text evidence="1">Belongs to the low molecular weight phosphotyrosine protein phosphatase family.</text>
</comment>
<dbReference type="InterPro" id="IPR017867">
    <property type="entry name" value="Tyr_phospatase_low_mol_wt"/>
</dbReference>
<dbReference type="PANTHER" id="PTHR11717">
    <property type="entry name" value="LOW MOLECULAR WEIGHT PROTEIN TYROSINE PHOSPHATASE"/>
    <property type="match status" value="1"/>
</dbReference>
<feature type="domain" description="Phosphotyrosine protein phosphatase I" evidence="6">
    <location>
        <begin position="1"/>
        <end position="148"/>
    </location>
</feature>
<evidence type="ECO:0000313" key="7">
    <source>
        <dbReference type="EMBL" id="KRK60764.1"/>
    </source>
</evidence>
<dbReference type="EC" id="3.1.3.48" evidence="2"/>
<proteinExistence type="inferred from homology"/>
<dbReference type="Gene3D" id="3.40.50.2300">
    <property type="match status" value="1"/>
</dbReference>
<dbReference type="Pfam" id="PF01451">
    <property type="entry name" value="LMWPc"/>
    <property type="match status" value="1"/>
</dbReference>
<comment type="caution">
    <text evidence="7">The sequence shown here is derived from an EMBL/GenBank/DDBJ whole genome shotgun (WGS) entry which is preliminary data.</text>
</comment>
<sequence length="153" mass="17271">MNVLFVCLGNICRSPMAESMFRQLVASANLSNQIQVDSAGTTDYEAGNPPYPGARRTMEQHGLPTAGLVARPITQRDFAWADYIICMDQMNLTALRRMAPAGDQHKIHLANEVVAGHENEEIPDPWYTHRFEDTYRSLSRALPQWLDRIKGQL</sequence>
<dbReference type="InterPro" id="IPR023485">
    <property type="entry name" value="Ptyr_pPase"/>
</dbReference>
<organism evidence="7 8">
    <name type="scientific">Limosilactobacillus antri DSM 16041</name>
    <dbReference type="NCBI Taxonomy" id="525309"/>
    <lineage>
        <taxon>Bacteria</taxon>
        <taxon>Bacillati</taxon>
        <taxon>Bacillota</taxon>
        <taxon>Bacilli</taxon>
        <taxon>Lactobacillales</taxon>
        <taxon>Lactobacillaceae</taxon>
        <taxon>Limosilactobacillus</taxon>
    </lineage>
</organism>
<keyword evidence="8" id="KW-1185">Reference proteome</keyword>
<evidence type="ECO:0000256" key="5">
    <source>
        <dbReference type="ARBA" id="ARBA00051722"/>
    </source>
</evidence>
<dbReference type="RefSeq" id="WP_040459070.1">
    <property type="nucleotide sequence ID" value="NZ_AZDK01000002.1"/>
</dbReference>
<protein>
    <recommendedName>
        <fullName evidence="2">protein-tyrosine-phosphatase</fullName>
        <ecNumber evidence="2">3.1.3.48</ecNumber>
    </recommendedName>
</protein>
<keyword evidence="4" id="KW-0904">Protein phosphatase</keyword>
<dbReference type="Proteomes" id="UP000051883">
    <property type="component" value="Unassembled WGS sequence"/>
</dbReference>
<evidence type="ECO:0000256" key="2">
    <source>
        <dbReference type="ARBA" id="ARBA00013064"/>
    </source>
</evidence>
<gene>
    <name evidence="7" type="ORF">FC31_GL000801</name>
</gene>